<organism evidence="6 7">
    <name type="scientific">Sulfitobacter alexandrii</name>
    <dbReference type="NCBI Taxonomy" id="1917485"/>
    <lineage>
        <taxon>Bacteria</taxon>
        <taxon>Pseudomonadati</taxon>
        <taxon>Pseudomonadota</taxon>
        <taxon>Alphaproteobacteria</taxon>
        <taxon>Rhodobacterales</taxon>
        <taxon>Roseobacteraceae</taxon>
        <taxon>Sulfitobacter</taxon>
    </lineage>
</organism>
<dbReference type="SMART" id="SM00346">
    <property type="entry name" value="HTH_ICLR"/>
    <property type="match status" value="1"/>
</dbReference>
<reference evidence="6 7" key="1">
    <citation type="submission" date="2016-11" db="EMBL/GenBank/DDBJ databases">
        <title>Complete genome sequence of Sulfitobacter sp. AM1-D1, a toxic bacteria associated with marine dinoflagellate Alexandrium minutum in East China Sea.</title>
        <authorList>
            <person name="Yang Q."/>
            <person name="Zhang X."/>
            <person name="Tian X."/>
        </authorList>
    </citation>
    <scope>NUCLEOTIDE SEQUENCE [LARGE SCALE GENOMIC DNA]</scope>
    <source>
        <strain evidence="6 7">AM1-D1</strain>
    </source>
</reference>
<keyword evidence="2" id="KW-0238">DNA-binding</keyword>
<evidence type="ECO:0000313" key="7">
    <source>
        <dbReference type="Proteomes" id="UP000181897"/>
    </source>
</evidence>
<gene>
    <name evidence="6" type="ORF">BOO69_11030</name>
</gene>
<evidence type="ECO:0000259" key="5">
    <source>
        <dbReference type="PROSITE" id="PS51078"/>
    </source>
</evidence>
<dbReference type="InterPro" id="IPR050707">
    <property type="entry name" value="HTH_MetabolicPath_Reg"/>
</dbReference>
<dbReference type="Gene3D" id="3.30.450.40">
    <property type="match status" value="1"/>
</dbReference>
<evidence type="ECO:0000259" key="4">
    <source>
        <dbReference type="PROSITE" id="PS51077"/>
    </source>
</evidence>
<dbReference type="AlphaFoldDB" id="A0A1J0WHS9"/>
<dbReference type="InterPro" id="IPR029016">
    <property type="entry name" value="GAF-like_dom_sf"/>
</dbReference>
<dbReference type="KEGG" id="suam:BOO69_11030"/>
<feature type="domain" description="HTH iclR-type" evidence="4">
    <location>
        <begin position="1"/>
        <end position="63"/>
    </location>
</feature>
<name>A0A1J0WHS9_9RHOB</name>
<dbReference type="InterPro" id="IPR005471">
    <property type="entry name" value="Tscrpt_reg_IclR_N"/>
</dbReference>
<dbReference type="Gene3D" id="1.10.10.10">
    <property type="entry name" value="Winged helix-like DNA-binding domain superfamily/Winged helix DNA-binding domain"/>
    <property type="match status" value="1"/>
</dbReference>
<dbReference type="InterPro" id="IPR036390">
    <property type="entry name" value="WH_DNA-bd_sf"/>
</dbReference>
<dbReference type="Pfam" id="PF09339">
    <property type="entry name" value="HTH_IclR"/>
    <property type="match status" value="1"/>
</dbReference>
<dbReference type="EMBL" id="CP018076">
    <property type="protein sequence ID" value="APE43881.1"/>
    <property type="molecule type" value="Genomic_DNA"/>
</dbReference>
<dbReference type="SUPFAM" id="SSF55781">
    <property type="entry name" value="GAF domain-like"/>
    <property type="match status" value="1"/>
</dbReference>
<protein>
    <submittedName>
        <fullName evidence="6">IclR family transcriptional regulator</fullName>
    </submittedName>
</protein>
<dbReference type="InterPro" id="IPR036388">
    <property type="entry name" value="WH-like_DNA-bd_sf"/>
</dbReference>
<evidence type="ECO:0000313" key="6">
    <source>
        <dbReference type="EMBL" id="APE43881.1"/>
    </source>
</evidence>
<dbReference type="GO" id="GO:0003677">
    <property type="term" value="F:DNA binding"/>
    <property type="evidence" value="ECO:0007669"/>
    <property type="project" value="UniProtKB-KW"/>
</dbReference>
<dbReference type="RefSeq" id="WP_071972218.1">
    <property type="nucleotide sequence ID" value="NZ_CP018076.1"/>
</dbReference>
<keyword evidence="7" id="KW-1185">Reference proteome</keyword>
<evidence type="ECO:0000256" key="3">
    <source>
        <dbReference type="ARBA" id="ARBA00023163"/>
    </source>
</evidence>
<dbReference type="SUPFAM" id="SSF46785">
    <property type="entry name" value="Winged helix' DNA-binding domain"/>
    <property type="match status" value="1"/>
</dbReference>
<evidence type="ECO:0000256" key="1">
    <source>
        <dbReference type="ARBA" id="ARBA00023015"/>
    </source>
</evidence>
<proteinExistence type="predicted"/>
<dbReference type="PANTHER" id="PTHR30136">
    <property type="entry name" value="HELIX-TURN-HELIX TRANSCRIPTIONAL REGULATOR, ICLR FAMILY"/>
    <property type="match status" value="1"/>
</dbReference>
<dbReference type="Pfam" id="PF01614">
    <property type="entry name" value="IclR_C"/>
    <property type="match status" value="1"/>
</dbReference>
<dbReference type="GO" id="GO:0045892">
    <property type="term" value="P:negative regulation of DNA-templated transcription"/>
    <property type="evidence" value="ECO:0007669"/>
    <property type="project" value="TreeGrafter"/>
</dbReference>
<keyword evidence="3" id="KW-0804">Transcription</keyword>
<dbReference type="PANTHER" id="PTHR30136:SF24">
    <property type="entry name" value="HTH-TYPE TRANSCRIPTIONAL REPRESSOR ALLR"/>
    <property type="match status" value="1"/>
</dbReference>
<accession>A0A1J0WHS9</accession>
<dbReference type="InterPro" id="IPR014757">
    <property type="entry name" value="Tscrpt_reg_IclR_C"/>
</dbReference>
<dbReference type="Proteomes" id="UP000181897">
    <property type="component" value="Chromosome"/>
</dbReference>
<dbReference type="OrthoDB" id="6811967at2"/>
<evidence type="ECO:0000256" key="2">
    <source>
        <dbReference type="ARBA" id="ARBA00023125"/>
    </source>
</evidence>
<keyword evidence="1" id="KW-0805">Transcription regulation</keyword>
<dbReference type="PROSITE" id="PS51078">
    <property type="entry name" value="ICLR_ED"/>
    <property type="match status" value="1"/>
</dbReference>
<dbReference type="STRING" id="1917485.BOO69_11030"/>
<sequence length="267" mass="28863">MGTITKALELLDHFTKARSEIGLGDFVRLTGRDKATVHRHLTELEQNGFLEQDAISRAYRLGPALLRLTAVREAAFPVRRLLRPIVTELAEDIGELAHASLLQGDMLSSVFHFDPLRHGTQVSFDAAEMLPLHATSSGLAVLAFSGVETTDRVLGQTLRAMTDKTITDPAVLRDMLEEVRKGGISQLDSAFDTEVTSQGAPLFGHHGRVIGALSVAVPRARATPQMMAHITPRLRAAAQAATQSLGGRYPEFTARNGAAKAPSRADQ</sequence>
<dbReference type="PROSITE" id="PS51077">
    <property type="entry name" value="HTH_ICLR"/>
    <property type="match status" value="1"/>
</dbReference>
<feature type="domain" description="IclR-ED" evidence="5">
    <location>
        <begin position="57"/>
        <end position="247"/>
    </location>
</feature>
<dbReference type="GO" id="GO:0003700">
    <property type="term" value="F:DNA-binding transcription factor activity"/>
    <property type="evidence" value="ECO:0007669"/>
    <property type="project" value="TreeGrafter"/>
</dbReference>